<evidence type="ECO:0000313" key="2">
    <source>
        <dbReference type="Proteomes" id="UP000789759"/>
    </source>
</evidence>
<sequence length="491" mass="56865">DQARADWIICQYGRAHALHAIRLGPSFINLPVTKAIVAKKAILSRYFVQKLLINFGKPDQQLLKLKIAYNMIGQADISRMKHKGALLILFPPMLSPEQKKQNVRYIKKRLTKLLNLGFQLNYNAITDALHLFEHRLNVKTLNILCKNLDPIRDLTLNKKFIPFPPIPKRKKIDSYHEQFNSEECAPNDGFESNRQLNITERAILIHKDLVNLWKQIGYYEICNEVNNLVMQGALLILFPPTPSTEWKKPSVQDVNNTLNELLNLGFQLNYNVIADALHLFEDRLDNIGNILMGSFLHVKQEVPDTFLYHCLIETLRPERTYKVNVWDFIYSFIPDKAECEFNRAFNNLSNASIIISDIHIKPLASSTKFYKWVLRKFGTNSLITALCFNDLLETRASLDIQLQKSNVDVSIGMSQCMFKEIRETFEIYCYTKKNFLPSHLKMIQQNDILGQLFDKEITFPLHLETTKSSNNDQNGFQNVFQNQILSTERAI</sequence>
<organism evidence="1 2">
    <name type="scientific">Cetraspora pellucida</name>
    <dbReference type="NCBI Taxonomy" id="1433469"/>
    <lineage>
        <taxon>Eukaryota</taxon>
        <taxon>Fungi</taxon>
        <taxon>Fungi incertae sedis</taxon>
        <taxon>Mucoromycota</taxon>
        <taxon>Glomeromycotina</taxon>
        <taxon>Glomeromycetes</taxon>
        <taxon>Diversisporales</taxon>
        <taxon>Gigasporaceae</taxon>
        <taxon>Cetraspora</taxon>
    </lineage>
</organism>
<keyword evidence="2" id="KW-1185">Reference proteome</keyword>
<feature type="non-terminal residue" evidence="1">
    <location>
        <position position="491"/>
    </location>
</feature>
<dbReference type="OrthoDB" id="270318at2759"/>
<feature type="non-terminal residue" evidence="1">
    <location>
        <position position="1"/>
    </location>
</feature>
<dbReference type="Proteomes" id="UP000789759">
    <property type="component" value="Unassembled WGS sequence"/>
</dbReference>
<gene>
    <name evidence="1" type="ORF">CPELLU_LOCUS17052</name>
</gene>
<reference evidence="1" key="1">
    <citation type="submission" date="2021-06" db="EMBL/GenBank/DDBJ databases">
        <authorList>
            <person name="Kallberg Y."/>
            <person name="Tangrot J."/>
            <person name="Rosling A."/>
        </authorList>
    </citation>
    <scope>NUCLEOTIDE SEQUENCE</scope>
    <source>
        <strain evidence="1">FL966</strain>
    </source>
</reference>
<accession>A0A9N9JPT5</accession>
<dbReference type="EMBL" id="CAJVQA010027386">
    <property type="protein sequence ID" value="CAG8791692.1"/>
    <property type="molecule type" value="Genomic_DNA"/>
</dbReference>
<dbReference type="AlphaFoldDB" id="A0A9N9JPT5"/>
<evidence type="ECO:0000313" key="1">
    <source>
        <dbReference type="EMBL" id="CAG8791692.1"/>
    </source>
</evidence>
<name>A0A9N9JPT5_9GLOM</name>
<protein>
    <submittedName>
        <fullName evidence="1">5536_t:CDS:1</fullName>
    </submittedName>
</protein>
<proteinExistence type="predicted"/>
<comment type="caution">
    <text evidence="1">The sequence shown here is derived from an EMBL/GenBank/DDBJ whole genome shotgun (WGS) entry which is preliminary data.</text>
</comment>